<dbReference type="Proteomes" id="UP000466607">
    <property type="component" value="Chromosome"/>
</dbReference>
<dbReference type="Pfam" id="PF13649">
    <property type="entry name" value="Methyltransf_25"/>
    <property type="match status" value="1"/>
</dbReference>
<evidence type="ECO:0000313" key="5">
    <source>
        <dbReference type="EMBL" id="BBY15329.1"/>
    </source>
</evidence>
<dbReference type="InterPro" id="IPR029063">
    <property type="entry name" value="SAM-dependent_MTases_sf"/>
</dbReference>
<evidence type="ECO:0000313" key="6">
    <source>
        <dbReference type="Proteomes" id="UP000466607"/>
    </source>
</evidence>
<name>A0AAD1MQQ2_9MYCO</name>
<dbReference type="GO" id="GO:0032259">
    <property type="term" value="P:methylation"/>
    <property type="evidence" value="ECO:0007669"/>
    <property type="project" value="UniProtKB-KW"/>
</dbReference>
<proteinExistence type="predicted"/>
<dbReference type="Gene3D" id="3.40.50.150">
    <property type="entry name" value="Vaccinia Virus protein VP39"/>
    <property type="match status" value="1"/>
</dbReference>
<keyword evidence="6" id="KW-1185">Reference proteome</keyword>
<evidence type="ECO:0000259" key="4">
    <source>
        <dbReference type="Pfam" id="PF13649"/>
    </source>
</evidence>
<keyword evidence="2" id="KW-0808">Transferase</keyword>
<feature type="domain" description="Methyltransferase" evidence="4">
    <location>
        <begin position="40"/>
        <end position="133"/>
    </location>
</feature>
<dbReference type="EMBL" id="AP022586">
    <property type="protein sequence ID" value="BBY15329.1"/>
    <property type="molecule type" value="Genomic_DNA"/>
</dbReference>
<organism evidence="5 6">
    <name type="scientific">Mycolicibacterium litorale</name>
    <dbReference type="NCBI Taxonomy" id="758802"/>
    <lineage>
        <taxon>Bacteria</taxon>
        <taxon>Bacillati</taxon>
        <taxon>Actinomycetota</taxon>
        <taxon>Actinomycetes</taxon>
        <taxon>Mycobacteriales</taxon>
        <taxon>Mycobacteriaceae</taxon>
        <taxon>Mycolicibacterium</taxon>
    </lineage>
</organism>
<dbReference type="GO" id="GO:0008168">
    <property type="term" value="F:methyltransferase activity"/>
    <property type="evidence" value="ECO:0007669"/>
    <property type="project" value="UniProtKB-KW"/>
</dbReference>
<evidence type="ECO:0000256" key="1">
    <source>
        <dbReference type="ARBA" id="ARBA00022603"/>
    </source>
</evidence>
<dbReference type="InterPro" id="IPR041698">
    <property type="entry name" value="Methyltransf_25"/>
</dbReference>
<dbReference type="RefSeq" id="WP_134060670.1">
    <property type="nucleotide sequence ID" value="NZ_AP022586.1"/>
</dbReference>
<dbReference type="PANTHER" id="PTHR43464:SF19">
    <property type="entry name" value="UBIQUINONE BIOSYNTHESIS O-METHYLTRANSFERASE, MITOCHONDRIAL"/>
    <property type="match status" value="1"/>
</dbReference>
<gene>
    <name evidence="5" type="ORF">MLIT_09210</name>
</gene>
<protein>
    <recommendedName>
        <fullName evidence="4">Methyltransferase domain-containing protein</fullName>
    </recommendedName>
</protein>
<dbReference type="AlphaFoldDB" id="A0AAD1MQQ2"/>
<keyword evidence="1" id="KW-0489">Methyltransferase</keyword>
<reference evidence="5 6" key="1">
    <citation type="journal article" date="2019" name="Emerg. Microbes Infect.">
        <title>Comprehensive subspecies identification of 175 nontuberculous mycobacteria species based on 7547 genomic profiles.</title>
        <authorList>
            <person name="Matsumoto Y."/>
            <person name="Kinjo T."/>
            <person name="Motooka D."/>
            <person name="Nabeya D."/>
            <person name="Jung N."/>
            <person name="Uechi K."/>
            <person name="Horii T."/>
            <person name="Iida T."/>
            <person name="Fujita J."/>
            <person name="Nakamura S."/>
        </authorList>
    </citation>
    <scope>NUCLEOTIDE SEQUENCE [LARGE SCALE GENOMIC DNA]</scope>
    <source>
        <strain evidence="5 6">JCM 17423</strain>
    </source>
</reference>
<dbReference type="SUPFAM" id="SSF53335">
    <property type="entry name" value="S-adenosyl-L-methionine-dependent methyltransferases"/>
    <property type="match status" value="1"/>
</dbReference>
<sequence length="206" mass="22448">MSETVDFWEQHYGAKDRVWSGRVNARLAEIVEPLAPGRALDLGCGEGADAIWLARRGWQVVGVDVSPTALRRATEDAAAAGVGQRIRFEQHDLAETFPQGEFDLVSAQFFHSPLDVDRTAALRRAADAVAQGGLLLIVDHGSAPPWGWKDGHEHHLPSAQDVVDGLAPEPGRWERLRVEAVEREATGPEGQVATISDNVILLRRLG</sequence>
<accession>A0AAD1MQQ2</accession>
<evidence type="ECO:0000256" key="3">
    <source>
        <dbReference type="ARBA" id="ARBA00022691"/>
    </source>
</evidence>
<keyword evidence="3" id="KW-0949">S-adenosyl-L-methionine</keyword>
<evidence type="ECO:0000256" key="2">
    <source>
        <dbReference type="ARBA" id="ARBA00022679"/>
    </source>
</evidence>
<dbReference type="CDD" id="cd02440">
    <property type="entry name" value="AdoMet_MTases"/>
    <property type="match status" value="1"/>
</dbReference>
<dbReference type="PANTHER" id="PTHR43464">
    <property type="entry name" value="METHYLTRANSFERASE"/>
    <property type="match status" value="1"/>
</dbReference>